<gene>
    <name evidence="3" type="ORF">G4L39_09495</name>
</gene>
<dbReference type="SUPFAM" id="SSF51445">
    <property type="entry name" value="(Trans)glycosidases"/>
    <property type="match status" value="1"/>
</dbReference>
<dbReference type="RefSeq" id="WP_165107766.1">
    <property type="nucleotide sequence ID" value="NZ_JAAKYA010000064.1"/>
</dbReference>
<dbReference type="EMBL" id="JAAKYA010000064">
    <property type="protein sequence ID" value="NGO39626.1"/>
    <property type="molecule type" value="Genomic_DNA"/>
</dbReference>
<evidence type="ECO:0008006" key="5">
    <source>
        <dbReference type="Google" id="ProtNLM"/>
    </source>
</evidence>
<accession>A0A6M1RIT9</accession>
<dbReference type="Gene3D" id="3.20.20.80">
    <property type="entry name" value="Glycosidases"/>
    <property type="match status" value="1"/>
</dbReference>
<dbReference type="InterPro" id="IPR017853">
    <property type="entry name" value="GH"/>
</dbReference>
<feature type="region of interest" description="Disordered" evidence="1">
    <location>
        <begin position="1"/>
        <end position="21"/>
    </location>
</feature>
<evidence type="ECO:0000313" key="4">
    <source>
        <dbReference type="Proteomes" id="UP000477311"/>
    </source>
</evidence>
<reference evidence="3 4" key="1">
    <citation type="submission" date="2020-02" db="EMBL/GenBank/DDBJ databases">
        <title>Draft genome sequence of Limisphaera ngatamarikiensis NGM72.4T, a thermophilic Verrucomicrobia grouped in subdivision 3.</title>
        <authorList>
            <person name="Carere C.R."/>
            <person name="Steen J."/>
            <person name="Hugenholtz P."/>
            <person name="Stott M.B."/>
        </authorList>
    </citation>
    <scope>NUCLEOTIDE SEQUENCE [LARGE SCALE GENOMIC DNA]</scope>
    <source>
        <strain evidence="3 4">NGM72.4</strain>
    </source>
</reference>
<evidence type="ECO:0000256" key="1">
    <source>
        <dbReference type="SAM" id="MobiDB-lite"/>
    </source>
</evidence>
<keyword evidence="4" id="KW-1185">Reference proteome</keyword>
<comment type="caution">
    <text evidence="3">The sequence shown here is derived from an EMBL/GenBank/DDBJ whole genome shotgun (WGS) entry which is preliminary data.</text>
</comment>
<proteinExistence type="predicted"/>
<keyword evidence="2" id="KW-0732">Signal</keyword>
<name>A0A6M1RIT9_9BACT</name>
<dbReference type="Proteomes" id="UP000477311">
    <property type="component" value="Unassembled WGS sequence"/>
</dbReference>
<feature type="signal peptide" evidence="2">
    <location>
        <begin position="1"/>
        <end position="43"/>
    </location>
</feature>
<evidence type="ECO:0000313" key="3">
    <source>
        <dbReference type="EMBL" id="NGO39626.1"/>
    </source>
</evidence>
<evidence type="ECO:0000256" key="2">
    <source>
        <dbReference type="SAM" id="SignalP"/>
    </source>
</evidence>
<feature type="chain" id="PRO_5026668707" description="Cellulose-binding protein" evidence="2">
    <location>
        <begin position="44"/>
        <end position="550"/>
    </location>
</feature>
<organism evidence="3 4">
    <name type="scientific">Limisphaera ngatamarikiensis</name>
    <dbReference type="NCBI Taxonomy" id="1324935"/>
    <lineage>
        <taxon>Bacteria</taxon>
        <taxon>Pseudomonadati</taxon>
        <taxon>Verrucomicrobiota</taxon>
        <taxon>Verrucomicrobiia</taxon>
        <taxon>Limisphaerales</taxon>
        <taxon>Limisphaeraceae</taxon>
        <taxon>Limisphaera</taxon>
    </lineage>
</organism>
<sequence length="550" mass="62087">MKRSHEPQPRPVNQHLASLSTTMRPLQAAALALLLAVPSRAPAETPPEPPPDPRLSRLGINLSGIADWGTEHPFSDAFKTARPWISQRAGAPWGQGPKLDLDASGWVRRLEPEAWAETLLFTAGHAPAGTYLCLYEGEGELEIRGSGRVISSAPGRIEFQLDPDRGPLFLQIRKTHVDRPIRNIRVFMPGTGPDAPTAPFHPRFLQRWRGFNTIRFMDWMETNNSRQRSWADRPTLSHATWSERGVPVEVMVDLCNRLGANPWFCMPHQADDEYVRQFARLVRDRLRSDLVVYVEYSNEVWNSIFAQHRYAAAEGRRLGFSDKDWEAAWRFTAWRSRQIHQIWEEVFGKRSRIVRVIASQAANPHVTEQILTFRDSARHFDALAIAPYFSLNVAPQRSGSTPPADEVAQWSLDQLFDHLRRHSIPEAVQHMRAQRDLAQRHGLRLIAYEAGQHLVGVQGAENHDTLTQLLTAANRHPAMGRLYETYLDAWLEVAGGDLCCLFASCGAYSKWGSWGLLEGASQDHSPKFDAVVNWNQTHLRPAPAAPNPAP</sequence>
<protein>
    <recommendedName>
        <fullName evidence="5">Cellulose-binding protein</fullName>
    </recommendedName>
</protein>
<dbReference type="AlphaFoldDB" id="A0A6M1RIT9"/>